<dbReference type="AlphaFoldDB" id="A0A1J0VEP6"/>
<evidence type="ECO:0000313" key="2">
    <source>
        <dbReference type="EMBL" id="APE30485.1"/>
    </source>
</evidence>
<keyword evidence="3" id="KW-1185">Reference proteome</keyword>
<dbReference type="OrthoDB" id="6172275at2"/>
<accession>A0A1J0VEP6</accession>
<organism evidence="2 3">
    <name type="scientific">Halomonas aestuarii</name>
    <dbReference type="NCBI Taxonomy" id="1897729"/>
    <lineage>
        <taxon>Bacteria</taxon>
        <taxon>Pseudomonadati</taxon>
        <taxon>Pseudomonadota</taxon>
        <taxon>Gammaproteobacteria</taxon>
        <taxon>Oceanospirillales</taxon>
        <taxon>Halomonadaceae</taxon>
        <taxon>Halomonas</taxon>
    </lineage>
</organism>
<feature type="region of interest" description="Disordered" evidence="1">
    <location>
        <begin position="76"/>
        <end position="107"/>
    </location>
</feature>
<gene>
    <name evidence="2" type="ORF">BOX17_05635</name>
</gene>
<dbReference type="KEGG" id="hsi:BOX17_05635"/>
<feature type="compositionally biased region" description="Basic and acidic residues" evidence="1">
    <location>
        <begin position="79"/>
        <end position="90"/>
    </location>
</feature>
<reference evidence="3" key="1">
    <citation type="submission" date="2016-11" db="EMBL/GenBank/DDBJ databases">
        <title>Halolamina sediminis sp. nov., an extremely halophilic archaeon isolated from solar salt.</title>
        <authorList>
            <person name="Koh H.-W."/>
            <person name="Rani S."/>
            <person name="Park S.-J."/>
        </authorList>
    </citation>
    <scope>NUCLEOTIDE SEQUENCE [LARGE SCALE GENOMIC DNA]</scope>
    <source>
        <strain evidence="3">Hb3</strain>
    </source>
</reference>
<dbReference type="EMBL" id="CP018139">
    <property type="protein sequence ID" value="APE30485.1"/>
    <property type="molecule type" value="Genomic_DNA"/>
</dbReference>
<protein>
    <submittedName>
        <fullName evidence="2">Uncharacterized protein</fullName>
    </submittedName>
</protein>
<dbReference type="Proteomes" id="UP000181985">
    <property type="component" value="Chromosome"/>
</dbReference>
<name>A0A1J0VEP6_9GAMM</name>
<feature type="compositionally biased region" description="Basic residues" evidence="1">
    <location>
        <begin position="91"/>
        <end position="107"/>
    </location>
</feature>
<evidence type="ECO:0000256" key="1">
    <source>
        <dbReference type="SAM" id="MobiDB-lite"/>
    </source>
</evidence>
<evidence type="ECO:0000313" key="3">
    <source>
        <dbReference type="Proteomes" id="UP000181985"/>
    </source>
</evidence>
<proteinExistence type="predicted"/>
<sequence length="107" mass="12224">MEEHPMQVTHSTARLDAREWQTALDRALSAHGEADALARYPHLANAFPASAPTSRPHPLLDYRELKAWATRRGWQVRPAPERASGEDRHHPPVRFTRRPAGPRHHPH</sequence>